<dbReference type="EMBL" id="JAASRM010000001">
    <property type="protein sequence ID" value="NIK88412.1"/>
    <property type="molecule type" value="Genomic_DNA"/>
</dbReference>
<reference evidence="1 2" key="1">
    <citation type="submission" date="2020-03" db="EMBL/GenBank/DDBJ databases">
        <title>Genomic Encyclopedia of Type Strains, Phase IV (KMG-IV): sequencing the most valuable type-strain genomes for metagenomic binning, comparative biology and taxonomic classification.</title>
        <authorList>
            <person name="Goeker M."/>
        </authorList>
    </citation>
    <scope>NUCLEOTIDE SEQUENCE [LARGE SCALE GENOMIC DNA]</scope>
    <source>
        <strain evidence="1 2">DSM 19867</strain>
    </source>
</reference>
<comment type="caution">
    <text evidence="1">The sequence shown here is derived from an EMBL/GenBank/DDBJ whole genome shotgun (WGS) entry which is preliminary data.</text>
</comment>
<evidence type="ECO:0000313" key="1">
    <source>
        <dbReference type="EMBL" id="NIK88412.1"/>
    </source>
</evidence>
<dbReference type="Proteomes" id="UP000570514">
    <property type="component" value="Unassembled WGS sequence"/>
</dbReference>
<dbReference type="RefSeq" id="WP_167082592.1">
    <property type="nucleotide sequence ID" value="NZ_BAAADC010000001.1"/>
</dbReference>
<organism evidence="1 2">
    <name type="scientific">Rhizomicrobium palustre</name>
    <dbReference type="NCBI Taxonomy" id="189966"/>
    <lineage>
        <taxon>Bacteria</taxon>
        <taxon>Pseudomonadati</taxon>
        <taxon>Pseudomonadota</taxon>
        <taxon>Alphaproteobacteria</taxon>
        <taxon>Micropepsales</taxon>
        <taxon>Micropepsaceae</taxon>
        <taxon>Rhizomicrobium</taxon>
    </lineage>
</organism>
<dbReference type="InterPro" id="IPR029058">
    <property type="entry name" value="AB_hydrolase_fold"/>
</dbReference>
<proteinExistence type="predicted"/>
<keyword evidence="2" id="KW-1185">Reference proteome</keyword>
<dbReference type="Gene3D" id="3.40.50.1820">
    <property type="entry name" value="alpha/beta hydrolase"/>
    <property type="match status" value="1"/>
</dbReference>
<name>A0A846MZH7_9PROT</name>
<accession>A0A846MZH7</accession>
<evidence type="ECO:0000313" key="2">
    <source>
        <dbReference type="Proteomes" id="UP000570514"/>
    </source>
</evidence>
<protein>
    <submittedName>
        <fullName evidence="1">Putative cell wall-binding protein</fullName>
    </submittedName>
</protein>
<dbReference type="AlphaFoldDB" id="A0A846MZH7"/>
<sequence length="124" mass="13522">MAAYTPNDARRILIANPSTHVLASLDEEPPYGFRGMKEEALKRYLAASVTILLGQEDTGAKNLAEDERAEAQGKTRYERGKNAFQQAQATAQQHGWAFNWVLVEVPGVGHSARSMFAAAALAPH</sequence>
<gene>
    <name evidence="1" type="ORF">FHS83_001730</name>
</gene>